<organism evidence="2 3">
    <name type="scientific">Candidatus Marsarchaeota G2 archaeon ECH_B_SAG-M15</name>
    <dbReference type="NCBI Taxonomy" id="1978162"/>
    <lineage>
        <taxon>Archaea</taxon>
        <taxon>Candidatus Marsarchaeota</taxon>
        <taxon>Candidatus Marsarchaeota group 2</taxon>
    </lineage>
</organism>
<evidence type="ECO:0000313" key="2">
    <source>
        <dbReference type="EMBL" id="PSN92005.1"/>
    </source>
</evidence>
<sequence>MFLSKEQHVLKLKYKMIKSLMIGVCIYGAQTVIYRLRVFSTFFSWIARCTSILCSTRFRLRLAAVKPTLLGCNLVIRDIHIELFCVVRLDGQWLLDADRPPLGWAWPSTLQPCRDSLVFGGWFAVRVSGVSGVMVWGCWVLV</sequence>
<evidence type="ECO:0000256" key="1">
    <source>
        <dbReference type="SAM" id="Phobius"/>
    </source>
</evidence>
<accession>A0A2R6B051</accession>
<dbReference type="Proteomes" id="UP000240490">
    <property type="component" value="Unassembled WGS sequence"/>
</dbReference>
<comment type="caution">
    <text evidence="2">The sequence shown here is derived from an EMBL/GenBank/DDBJ whole genome shotgun (WGS) entry which is preliminary data.</text>
</comment>
<keyword evidence="1" id="KW-0812">Transmembrane</keyword>
<name>A0A2R6B051_9ARCH</name>
<feature type="transmembrane region" description="Helical" evidence="1">
    <location>
        <begin position="20"/>
        <end position="36"/>
    </location>
</feature>
<dbReference type="AlphaFoldDB" id="A0A2R6B051"/>
<evidence type="ECO:0000313" key="3">
    <source>
        <dbReference type="Proteomes" id="UP000240490"/>
    </source>
</evidence>
<keyword evidence="1" id="KW-1133">Transmembrane helix</keyword>
<reference evidence="2 3" key="1">
    <citation type="submission" date="2017-04" db="EMBL/GenBank/DDBJ databases">
        <title>Novel microbial lineages endemic to geothermal iron-oxide mats fill important gaps in the evolutionary history of Archaea.</title>
        <authorList>
            <person name="Jay Z.J."/>
            <person name="Beam J.P."/>
            <person name="Dlakic M."/>
            <person name="Rusch D.B."/>
            <person name="Kozubal M.A."/>
            <person name="Inskeep W.P."/>
        </authorList>
    </citation>
    <scope>NUCLEOTIDE SEQUENCE [LARGE SCALE GENOMIC DNA]</scope>
    <source>
        <strain evidence="2">ECH_B_SAG-M15</strain>
    </source>
</reference>
<proteinExistence type="predicted"/>
<keyword evidence="1" id="KW-0472">Membrane</keyword>
<gene>
    <name evidence="2" type="ORF">B9Q08_01915</name>
</gene>
<protein>
    <submittedName>
        <fullName evidence="2">Uncharacterized protein</fullName>
    </submittedName>
</protein>
<dbReference type="EMBL" id="NEXJ01000033">
    <property type="protein sequence ID" value="PSN92005.1"/>
    <property type="molecule type" value="Genomic_DNA"/>
</dbReference>